<protein>
    <recommendedName>
        <fullName evidence="4">Ig-like domain-containing protein</fullName>
    </recommendedName>
</protein>
<feature type="signal peptide" evidence="1">
    <location>
        <begin position="1"/>
        <end position="38"/>
    </location>
</feature>
<sequence length="132" mass="14098">MVMFDVRVTERIQMRFLGAATVLAALAVPAVLAPTAQALTPQTVFGTVTCKQGQRSSPPVAAWAVAEKGESGQAKIDDVPGEHGWVKSYTYTTYDAGRFRMVVACGGTAQQPSNAVATAWMKPGRHNLTLNF</sequence>
<name>A0ABP8P8U2_9NOCA</name>
<keyword evidence="1" id="KW-0732">Signal</keyword>
<gene>
    <name evidence="2" type="ORF">GCM10023094_32780</name>
</gene>
<reference evidence="3" key="1">
    <citation type="journal article" date="2019" name="Int. J. Syst. Evol. Microbiol.">
        <title>The Global Catalogue of Microorganisms (GCM) 10K type strain sequencing project: providing services to taxonomists for standard genome sequencing and annotation.</title>
        <authorList>
            <consortium name="The Broad Institute Genomics Platform"/>
            <consortium name="The Broad Institute Genome Sequencing Center for Infectious Disease"/>
            <person name="Wu L."/>
            <person name="Ma J."/>
        </authorList>
    </citation>
    <scope>NUCLEOTIDE SEQUENCE [LARGE SCALE GENOMIC DNA]</scope>
    <source>
        <strain evidence="3">JCM 32206</strain>
    </source>
</reference>
<feature type="chain" id="PRO_5046887300" description="Ig-like domain-containing protein" evidence="1">
    <location>
        <begin position="39"/>
        <end position="132"/>
    </location>
</feature>
<organism evidence="2 3">
    <name type="scientific">Rhodococcus olei</name>
    <dbReference type="NCBI Taxonomy" id="2161675"/>
    <lineage>
        <taxon>Bacteria</taxon>
        <taxon>Bacillati</taxon>
        <taxon>Actinomycetota</taxon>
        <taxon>Actinomycetes</taxon>
        <taxon>Mycobacteriales</taxon>
        <taxon>Nocardiaceae</taxon>
        <taxon>Rhodococcus</taxon>
    </lineage>
</organism>
<proteinExistence type="predicted"/>
<dbReference type="Proteomes" id="UP001501183">
    <property type="component" value="Unassembled WGS sequence"/>
</dbReference>
<keyword evidence="3" id="KW-1185">Reference proteome</keyword>
<comment type="caution">
    <text evidence="2">The sequence shown here is derived from an EMBL/GenBank/DDBJ whole genome shotgun (WGS) entry which is preliminary data.</text>
</comment>
<evidence type="ECO:0000256" key="1">
    <source>
        <dbReference type="SAM" id="SignalP"/>
    </source>
</evidence>
<evidence type="ECO:0000313" key="2">
    <source>
        <dbReference type="EMBL" id="GAA4482581.1"/>
    </source>
</evidence>
<accession>A0ABP8P8U2</accession>
<evidence type="ECO:0008006" key="4">
    <source>
        <dbReference type="Google" id="ProtNLM"/>
    </source>
</evidence>
<evidence type="ECO:0000313" key="3">
    <source>
        <dbReference type="Proteomes" id="UP001501183"/>
    </source>
</evidence>
<dbReference type="EMBL" id="BAABFB010000050">
    <property type="protein sequence ID" value="GAA4482581.1"/>
    <property type="molecule type" value="Genomic_DNA"/>
</dbReference>